<sequence>MGSQVLQILRQGVWASLTGGWFFDPHQSTFSNCFHLYTWIFLLVLPFLLYMVMPPSLMVAGIYCTAVAVFFTTVKTVNYRLHTMFDQGEIVEKNSVLVESGKLDERAAADDDNLTR</sequence>
<gene>
    <name evidence="3" type="primary">LOC106550490</name>
</gene>
<dbReference type="AlphaFoldDB" id="A0A6I9YI56"/>
<reference evidence="3" key="1">
    <citation type="submission" date="2025-08" db="UniProtKB">
        <authorList>
            <consortium name="RefSeq"/>
        </authorList>
    </citation>
    <scope>IDENTIFICATION</scope>
    <source>
        <tissue evidence="3">Skeletal muscle</tissue>
    </source>
</reference>
<dbReference type="PANTHER" id="PTHR12372">
    <property type="entry name" value="PECANEX"/>
    <property type="match status" value="1"/>
</dbReference>
<comment type="subcellular location">
    <subcellularLocation>
        <location evidence="1">Membrane</location>
        <topology evidence="1">Multi-pass membrane protein</topology>
    </subcellularLocation>
</comment>
<evidence type="ECO:0000313" key="3">
    <source>
        <dbReference type="RefSeq" id="XP_013923891.1"/>
    </source>
</evidence>
<dbReference type="RefSeq" id="XP_013923891.1">
    <property type="nucleotide sequence ID" value="XM_014068416.1"/>
</dbReference>
<dbReference type="KEGG" id="tsr:106550490"/>
<name>A0A6I9YI56_9SAUR</name>
<protein>
    <recommendedName>
        <fullName evidence="1">Pecanex-like protein</fullName>
    </recommendedName>
</protein>
<keyword evidence="1" id="KW-0472">Membrane</keyword>
<comment type="similarity">
    <text evidence="1">Belongs to the pecanex family.</text>
</comment>
<organism evidence="2 3">
    <name type="scientific">Thamnophis sirtalis</name>
    <dbReference type="NCBI Taxonomy" id="35019"/>
    <lineage>
        <taxon>Eukaryota</taxon>
        <taxon>Metazoa</taxon>
        <taxon>Chordata</taxon>
        <taxon>Craniata</taxon>
        <taxon>Vertebrata</taxon>
        <taxon>Euteleostomi</taxon>
        <taxon>Lepidosauria</taxon>
        <taxon>Squamata</taxon>
        <taxon>Bifurcata</taxon>
        <taxon>Unidentata</taxon>
        <taxon>Episquamata</taxon>
        <taxon>Toxicofera</taxon>
        <taxon>Serpentes</taxon>
        <taxon>Colubroidea</taxon>
        <taxon>Colubridae</taxon>
        <taxon>Natricinae</taxon>
        <taxon>Thamnophis</taxon>
    </lineage>
</organism>
<dbReference type="OrthoDB" id="10037631at2759"/>
<evidence type="ECO:0000313" key="2">
    <source>
        <dbReference type="Proteomes" id="UP000504617"/>
    </source>
</evidence>
<keyword evidence="1" id="KW-0812">Transmembrane</keyword>
<feature type="transmembrane region" description="Helical" evidence="1">
    <location>
        <begin position="34"/>
        <end position="51"/>
    </location>
</feature>
<feature type="transmembrane region" description="Helical" evidence="1">
    <location>
        <begin position="57"/>
        <end position="74"/>
    </location>
</feature>
<keyword evidence="1" id="KW-1133">Transmembrane helix</keyword>
<keyword evidence="2" id="KW-1185">Reference proteome</keyword>
<evidence type="ECO:0000256" key="1">
    <source>
        <dbReference type="RuleBase" id="RU367089"/>
    </source>
</evidence>
<comment type="caution">
    <text evidence="1">Lacks conserved residue(s) required for the propagation of feature annotation.</text>
</comment>
<dbReference type="GeneID" id="106550490"/>
<dbReference type="GO" id="GO:0016020">
    <property type="term" value="C:membrane"/>
    <property type="evidence" value="ECO:0007669"/>
    <property type="project" value="UniProtKB-SubCell"/>
</dbReference>
<dbReference type="PANTHER" id="PTHR12372:SF4">
    <property type="entry name" value="PECANEX-LIKE PROTEIN 3"/>
    <property type="match status" value="1"/>
</dbReference>
<accession>A0A6I9YI56</accession>
<proteinExistence type="inferred from homology"/>
<dbReference type="Proteomes" id="UP000504617">
    <property type="component" value="Unplaced"/>
</dbReference>
<dbReference type="InterPro" id="IPR039797">
    <property type="entry name" value="Pecanex"/>
</dbReference>